<comment type="caution">
    <text evidence="2">The sequence shown here is derived from an EMBL/GenBank/DDBJ whole genome shotgun (WGS) entry which is preliminary data.</text>
</comment>
<sequence>PSPLFSLLKAPGTTRGNHRAKRAECVKEQELVRQAILGGILIQADQQITTDDLVDAKIGNITVLDINTTRPMSMLGWEVRGRRGAMFGPLGKRRGFIDSYTVTYVSTSNQVISIEDPDTKRELFISNGNLANPDMGTTVQLSKPVVTRSVRITPETWSGVPYLEIRLFVCMNGQNSDEEPPPSPLQDDSLFSDLGPTDKTKDDDYVRQL</sequence>
<evidence type="ECO:0000313" key="2">
    <source>
        <dbReference type="EMBL" id="KAK7450213.1"/>
    </source>
</evidence>
<keyword evidence="3" id="KW-1185">Reference proteome</keyword>
<dbReference type="Proteomes" id="UP001519460">
    <property type="component" value="Unassembled WGS sequence"/>
</dbReference>
<dbReference type="InterPro" id="IPR008979">
    <property type="entry name" value="Galactose-bd-like_sf"/>
</dbReference>
<organism evidence="2 3">
    <name type="scientific">Batillaria attramentaria</name>
    <dbReference type="NCBI Taxonomy" id="370345"/>
    <lineage>
        <taxon>Eukaryota</taxon>
        <taxon>Metazoa</taxon>
        <taxon>Spiralia</taxon>
        <taxon>Lophotrochozoa</taxon>
        <taxon>Mollusca</taxon>
        <taxon>Gastropoda</taxon>
        <taxon>Caenogastropoda</taxon>
        <taxon>Sorbeoconcha</taxon>
        <taxon>Cerithioidea</taxon>
        <taxon>Batillariidae</taxon>
        <taxon>Batillaria</taxon>
    </lineage>
</organism>
<feature type="region of interest" description="Disordered" evidence="1">
    <location>
        <begin position="173"/>
        <end position="209"/>
    </location>
</feature>
<protein>
    <submittedName>
        <fullName evidence="2">Uncharacterized protein</fullName>
    </submittedName>
</protein>
<feature type="non-terminal residue" evidence="2">
    <location>
        <position position="209"/>
    </location>
</feature>
<dbReference type="EMBL" id="JACVVK020000743">
    <property type="protein sequence ID" value="KAK7450213.1"/>
    <property type="molecule type" value="Genomic_DNA"/>
</dbReference>
<feature type="compositionally biased region" description="Basic and acidic residues" evidence="1">
    <location>
        <begin position="196"/>
        <end position="209"/>
    </location>
</feature>
<reference evidence="2 3" key="1">
    <citation type="journal article" date="2023" name="Sci. Data">
        <title>Genome assembly of the Korean intertidal mud-creeper Batillaria attramentaria.</title>
        <authorList>
            <person name="Patra A.K."/>
            <person name="Ho P.T."/>
            <person name="Jun S."/>
            <person name="Lee S.J."/>
            <person name="Kim Y."/>
            <person name="Won Y.J."/>
        </authorList>
    </citation>
    <scope>NUCLEOTIDE SEQUENCE [LARGE SCALE GENOMIC DNA]</scope>
    <source>
        <strain evidence="2">Wonlab-2016</strain>
    </source>
</reference>
<name>A0ABD0J2J3_9CAEN</name>
<dbReference type="SUPFAM" id="SSF49785">
    <property type="entry name" value="Galactose-binding domain-like"/>
    <property type="match status" value="1"/>
</dbReference>
<feature type="non-terminal residue" evidence="2">
    <location>
        <position position="1"/>
    </location>
</feature>
<proteinExistence type="predicted"/>
<accession>A0ABD0J2J3</accession>
<dbReference type="Gene3D" id="2.60.120.260">
    <property type="entry name" value="Galactose-binding domain-like"/>
    <property type="match status" value="1"/>
</dbReference>
<gene>
    <name evidence="2" type="ORF">BaRGS_00039961</name>
</gene>
<evidence type="ECO:0000256" key="1">
    <source>
        <dbReference type="SAM" id="MobiDB-lite"/>
    </source>
</evidence>
<dbReference type="AlphaFoldDB" id="A0ABD0J2J3"/>
<evidence type="ECO:0000313" key="3">
    <source>
        <dbReference type="Proteomes" id="UP001519460"/>
    </source>
</evidence>